<protein>
    <submittedName>
        <fullName evidence="2">Jg19129 protein</fullName>
    </submittedName>
</protein>
<dbReference type="Proteomes" id="UP000838756">
    <property type="component" value="Unassembled WGS sequence"/>
</dbReference>
<proteinExistence type="predicted"/>
<dbReference type="OrthoDB" id="412981at2759"/>
<evidence type="ECO:0000313" key="2">
    <source>
        <dbReference type="EMBL" id="CAH2239607.1"/>
    </source>
</evidence>
<name>A0A8S4RPG1_9NEOP</name>
<dbReference type="AlphaFoldDB" id="A0A8S4RPG1"/>
<keyword evidence="3" id="KW-1185">Reference proteome</keyword>
<comment type="caution">
    <text evidence="2">The sequence shown here is derived from an EMBL/GenBank/DDBJ whole genome shotgun (WGS) entry which is preliminary data.</text>
</comment>
<gene>
    <name evidence="2" type="primary">jg19129</name>
    <name evidence="2" type="ORF">PAEG_LOCUS16275</name>
</gene>
<evidence type="ECO:0000313" key="3">
    <source>
        <dbReference type="Proteomes" id="UP000838756"/>
    </source>
</evidence>
<organism evidence="2 3">
    <name type="scientific">Pararge aegeria aegeria</name>
    <dbReference type="NCBI Taxonomy" id="348720"/>
    <lineage>
        <taxon>Eukaryota</taxon>
        <taxon>Metazoa</taxon>
        <taxon>Ecdysozoa</taxon>
        <taxon>Arthropoda</taxon>
        <taxon>Hexapoda</taxon>
        <taxon>Insecta</taxon>
        <taxon>Pterygota</taxon>
        <taxon>Neoptera</taxon>
        <taxon>Endopterygota</taxon>
        <taxon>Lepidoptera</taxon>
        <taxon>Glossata</taxon>
        <taxon>Ditrysia</taxon>
        <taxon>Papilionoidea</taxon>
        <taxon>Nymphalidae</taxon>
        <taxon>Satyrinae</taxon>
        <taxon>Satyrini</taxon>
        <taxon>Parargina</taxon>
        <taxon>Pararge</taxon>
    </lineage>
</organism>
<accession>A0A8S4RPG1</accession>
<evidence type="ECO:0000256" key="1">
    <source>
        <dbReference type="SAM" id="MobiDB-lite"/>
    </source>
</evidence>
<reference evidence="2" key="1">
    <citation type="submission" date="2022-03" db="EMBL/GenBank/DDBJ databases">
        <authorList>
            <person name="Lindestad O."/>
        </authorList>
    </citation>
    <scope>NUCLEOTIDE SEQUENCE</scope>
</reference>
<sequence length="118" mass="13404">MIGGDTRTMPWREASGLGGARGVQGCAHAKRSSVSESNRKTMRAQQSAALRKVASAPRYVRNSVIQRDLRIELIECFITQLARRMFARTETTTFIYLKDIAPWHARPPDRRAYPRDLT</sequence>
<feature type="region of interest" description="Disordered" evidence="1">
    <location>
        <begin position="1"/>
        <end position="45"/>
    </location>
</feature>
<dbReference type="EMBL" id="CAKXAJ010025444">
    <property type="protein sequence ID" value="CAH2239607.1"/>
    <property type="molecule type" value="Genomic_DNA"/>
</dbReference>